<dbReference type="Proteomes" id="UP000016922">
    <property type="component" value="Unassembled WGS sequence"/>
</dbReference>
<sequence length="746" mass="84168">MLPRARRERGSKSSTPRPSKPNTYQPILSILKKADLQDELPEFAVVNVEIWARDGSQMMNLMDSNLRGGFKIYGSLRLTKEQNKYYCKGARNGPYDFETEITSYAIDANPQAQIWVGTVCGWLYIQQPSEQYAAILADTATSVSLLYQCIDLEDEIKEEKRPLKVEDFLFEYAVADGRGLMFNQLKATFEHHAISILSHMHPLDPMKKKRLYQWLKYAFPELHKYVADQTKAFLERQQLIAKGQQQEIPTRQQSPVRRPPPPAYPANPVVTTHAPSTLISISSSSDDSREATPQLSSSLPIRNTSNNPPSASSLHLPGPDGEPARLPPLQVMLDLISVQDPKTSKMTLATISNTLYNDWSFWWPPLARNMARLYSSAIMESLPPAWRHTRLYESLEEASQTFCSAARRKKELAAALKRPARPPRSRGSMTVAQIHEISEDEWIAEAAEYKTIVHRKSKVRPSGKWESRKNEHATTSNYNPLPADYPTIGNTENTKKEVVTKNTQKQAHEQWKESITSRSRSPSPDPTTYEYKKLRVEIKQRKLPPPPLPLSQQATPRPTVGKLEMKTPHSQKGLPHTLQSHPSGKLTRLQPKSSKRPSFTSPDPRSPKRTRLSPSTSEASSPTPLNRETSPSTSSITSDEEEQEKLKPSSLNMTRGPNGSMRCLGPQCHFVEYAPDAREGRERMVGHFAAHEREDPVLVLAKREAKLNGRSVGFLMEKLLEKEREEESRKQGGAGMGGVGIVRREF</sequence>
<dbReference type="HOGENOM" id="CLU_372562_0_0_1"/>
<feature type="compositionally biased region" description="Polar residues" evidence="1">
    <location>
        <begin position="291"/>
        <end position="313"/>
    </location>
</feature>
<dbReference type="EMBL" id="KE145358">
    <property type="protein sequence ID" value="EPE33455.1"/>
    <property type="molecule type" value="Genomic_DNA"/>
</dbReference>
<feature type="region of interest" description="Disordered" evidence="1">
    <location>
        <begin position="242"/>
        <end position="326"/>
    </location>
</feature>
<feature type="compositionally biased region" description="Polar residues" evidence="1">
    <location>
        <begin position="626"/>
        <end position="637"/>
    </location>
</feature>
<feature type="region of interest" description="Disordered" evidence="1">
    <location>
        <begin position="540"/>
        <end position="660"/>
    </location>
</feature>
<dbReference type="eggNOG" id="ENOG502SK9A">
    <property type="taxonomic scope" value="Eukaryota"/>
</dbReference>
<dbReference type="AlphaFoldDB" id="S3D6Q4"/>
<keyword evidence="3" id="KW-1185">Reference proteome</keyword>
<dbReference type="STRING" id="1116229.S3D6Q4"/>
<protein>
    <submittedName>
        <fullName evidence="2">Uncharacterized protein</fullName>
    </submittedName>
</protein>
<accession>S3D6Q4</accession>
<feature type="region of interest" description="Disordered" evidence="1">
    <location>
        <begin position="1"/>
        <end position="24"/>
    </location>
</feature>
<evidence type="ECO:0000313" key="2">
    <source>
        <dbReference type="EMBL" id="EPE33455.1"/>
    </source>
</evidence>
<name>S3D6Q4_GLAL2</name>
<dbReference type="OrthoDB" id="3501104at2759"/>
<feature type="compositionally biased region" description="Low complexity" evidence="1">
    <location>
        <begin position="612"/>
        <end position="624"/>
    </location>
</feature>
<dbReference type="RefSeq" id="XP_008080072.1">
    <property type="nucleotide sequence ID" value="XM_008081881.1"/>
</dbReference>
<feature type="compositionally biased region" description="Polar residues" evidence="1">
    <location>
        <begin position="590"/>
        <end position="603"/>
    </location>
</feature>
<feature type="compositionally biased region" description="Polar residues" evidence="1">
    <location>
        <begin position="12"/>
        <end position="24"/>
    </location>
</feature>
<evidence type="ECO:0000256" key="1">
    <source>
        <dbReference type="SAM" id="MobiDB-lite"/>
    </source>
</evidence>
<feature type="compositionally biased region" description="Basic and acidic residues" evidence="1">
    <location>
        <begin position="463"/>
        <end position="472"/>
    </location>
</feature>
<feature type="region of interest" description="Disordered" evidence="1">
    <location>
        <begin position="455"/>
        <end position="528"/>
    </location>
</feature>
<reference evidence="2 3" key="1">
    <citation type="journal article" date="2013" name="BMC Genomics">
        <title>Genomics-driven discovery of the pneumocandin biosynthetic gene cluster in the fungus Glarea lozoyensis.</title>
        <authorList>
            <person name="Chen L."/>
            <person name="Yue Q."/>
            <person name="Zhang X."/>
            <person name="Xiang M."/>
            <person name="Wang C."/>
            <person name="Li S."/>
            <person name="Che Y."/>
            <person name="Ortiz-Lopez F.J."/>
            <person name="Bills G.F."/>
            <person name="Liu X."/>
            <person name="An Z."/>
        </authorList>
    </citation>
    <scope>NUCLEOTIDE SEQUENCE [LARGE SCALE GENOMIC DNA]</scope>
    <source>
        <strain evidence="3">ATCC 20868 / MF5171</strain>
    </source>
</reference>
<feature type="compositionally biased region" description="Low complexity" evidence="1">
    <location>
        <begin position="514"/>
        <end position="528"/>
    </location>
</feature>
<proteinExistence type="predicted"/>
<organism evidence="2 3">
    <name type="scientific">Glarea lozoyensis (strain ATCC 20868 / MF5171)</name>
    <dbReference type="NCBI Taxonomy" id="1116229"/>
    <lineage>
        <taxon>Eukaryota</taxon>
        <taxon>Fungi</taxon>
        <taxon>Dikarya</taxon>
        <taxon>Ascomycota</taxon>
        <taxon>Pezizomycotina</taxon>
        <taxon>Leotiomycetes</taxon>
        <taxon>Helotiales</taxon>
        <taxon>Helotiaceae</taxon>
        <taxon>Glarea</taxon>
    </lineage>
</organism>
<evidence type="ECO:0000313" key="3">
    <source>
        <dbReference type="Proteomes" id="UP000016922"/>
    </source>
</evidence>
<dbReference type="KEGG" id="glz:GLAREA_06468"/>
<gene>
    <name evidence="2" type="ORF">GLAREA_06468</name>
</gene>
<dbReference type="GeneID" id="19465521"/>